<dbReference type="CDD" id="cd00198">
    <property type="entry name" value="vWFA"/>
    <property type="match status" value="1"/>
</dbReference>
<dbReference type="EMBL" id="VBAK01000152">
    <property type="protein sequence ID" value="TMI87685.1"/>
    <property type="molecule type" value="Genomic_DNA"/>
</dbReference>
<dbReference type="Proteomes" id="UP000318509">
    <property type="component" value="Unassembled WGS sequence"/>
</dbReference>
<dbReference type="PANTHER" id="PTHR33608">
    <property type="entry name" value="BLL2464 PROTEIN"/>
    <property type="match status" value="1"/>
</dbReference>
<dbReference type="Gene3D" id="3.40.50.410">
    <property type="entry name" value="von Willebrand factor, type A domain"/>
    <property type="match status" value="1"/>
</dbReference>
<sequence>METPERILRRLEFKVVRRLDGFLFGDYTGVFYGPSLDLAEVRQYQPGDEVRRIDWNVTARMNQLFVRQYREEKELTAWLLVDLSPSMDFGTVQQFKRQVALDFAGVAAYIIARHGDKVGVIGFPTRTGELFVPPRTGRQQPLRIVHALGAEAPVSGGGRTDLGAVLQQLGRIVRRRSLLFLISDFHSPDGWDAALAELGKRHDVIAVRIEDPRERELPDVGGIYLEDPETGRQVWVDTSDRNVRDVYRRLVETRDVRLAELMRRASVDMLQLSTGASLVDPLLKFVTFRRRRRWNLPGR</sequence>
<name>A0A537JVV9_9BACT</name>
<evidence type="ECO:0000259" key="1">
    <source>
        <dbReference type="Pfam" id="PF01882"/>
    </source>
</evidence>
<dbReference type="AlphaFoldDB" id="A0A537JVV9"/>
<proteinExistence type="predicted"/>
<organism evidence="2 3">
    <name type="scientific">Candidatus Segetimicrobium genomatis</name>
    <dbReference type="NCBI Taxonomy" id="2569760"/>
    <lineage>
        <taxon>Bacteria</taxon>
        <taxon>Bacillati</taxon>
        <taxon>Candidatus Sysuimicrobiota</taxon>
        <taxon>Candidatus Sysuimicrobiia</taxon>
        <taxon>Candidatus Sysuimicrobiales</taxon>
        <taxon>Candidatus Segetimicrobiaceae</taxon>
        <taxon>Candidatus Segetimicrobium</taxon>
    </lineage>
</organism>
<dbReference type="Pfam" id="PF01882">
    <property type="entry name" value="DUF58"/>
    <property type="match status" value="1"/>
</dbReference>
<dbReference type="InterPro" id="IPR002881">
    <property type="entry name" value="DUF58"/>
</dbReference>
<evidence type="ECO:0000313" key="3">
    <source>
        <dbReference type="Proteomes" id="UP000318509"/>
    </source>
</evidence>
<dbReference type="InterPro" id="IPR036465">
    <property type="entry name" value="vWFA_dom_sf"/>
</dbReference>
<reference evidence="2 3" key="1">
    <citation type="journal article" date="2019" name="Nat. Microbiol.">
        <title>Mediterranean grassland soil C-N compound turnover is dependent on rainfall and depth, and is mediated by genomically divergent microorganisms.</title>
        <authorList>
            <person name="Diamond S."/>
            <person name="Andeer P.F."/>
            <person name="Li Z."/>
            <person name="Crits-Christoph A."/>
            <person name="Burstein D."/>
            <person name="Anantharaman K."/>
            <person name="Lane K.R."/>
            <person name="Thomas B.C."/>
            <person name="Pan C."/>
            <person name="Northen T.R."/>
            <person name="Banfield J.F."/>
        </authorList>
    </citation>
    <scope>NUCLEOTIDE SEQUENCE [LARGE SCALE GENOMIC DNA]</scope>
    <source>
        <strain evidence="2">NP_3</strain>
    </source>
</reference>
<gene>
    <name evidence="2" type="ORF">E6H00_14960</name>
</gene>
<evidence type="ECO:0000313" key="2">
    <source>
        <dbReference type="EMBL" id="TMI87685.1"/>
    </source>
</evidence>
<dbReference type="PANTHER" id="PTHR33608:SF6">
    <property type="entry name" value="BLL2464 PROTEIN"/>
    <property type="match status" value="1"/>
</dbReference>
<accession>A0A537JVV9</accession>
<comment type="caution">
    <text evidence="2">The sequence shown here is derived from an EMBL/GenBank/DDBJ whole genome shotgun (WGS) entry which is preliminary data.</text>
</comment>
<dbReference type="SUPFAM" id="SSF53300">
    <property type="entry name" value="vWA-like"/>
    <property type="match status" value="1"/>
</dbReference>
<feature type="domain" description="DUF58" evidence="1">
    <location>
        <begin position="40"/>
        <end position="253"/>
    </location>
</feature>
<protein>
    <submittedName>
        <fullName evidence="2">DUF58 domain-containing protein</fullName>
    </submittedName>
</protein>